<dbReference type="Proteomes" id="UP001054902">
    <property type="component" value="Unassembled WGS sequence"/>
</dbReference>
<dbReference type="InterPro" id="IPR043145">
    <property type="entry name" value="Znf_ZZ_sf"/>
</dbReference>
<dbReference type="PROSITE" id="PS51293">
    <property type="entry name" value="SANT"/>
    <property type="match status" value="1"/>
</dbReference>
<reference evidence="9 10" key="1">
    <citation type="journal article" date="2021" name="Sci. Rep.">
        <title>The genome of the diatom Chaetoceros tenuissimus carries an ancient integrated fragment of an extant virus.</title>
        <authorList>
            <person name="Hongo Y."/>
            <person name="Kimura K."/>
            <person name="Takaki Y."/>
            <person name="Yoshida Y."/>
            <person name="Baba S."/>
            <person name="Kobayashi G."/>
            <person name="Nagasaki K."/>
            <person name="Hano T."/>
            <person name="Tomaru Y."/>
        </authorList>
    </citation>
    <scope>NUCLEOTIDE SEQUENCE [LARGE SCALE GENOMIC DNA]</scope>
    <source>
        <strain evidence="9 10">NIES-3715</strain>
    </source>
</reference>
<keyword evidence="10" id="KW-1185">Reference proteome</keyword>
<evidence type="ECO:0000256" key="1">
    <source>
        <dbReference type="ARBA" id="ARBA00022723"/>
    </source>
</evidence>
<dbReference type="GO" id="GO:0008270">
    <property type="term" value="F:zinc ion binding"/>
    <property type="evidence" value="ECO:0007669"/>
    <property type="project" value="UniProtKB-KW"/>
</dbReference>
<dbReference type="PANTHER" id="PTHR12374:SF20">
    <property type="entry name" value="TRANSCRIPTIONAL ADAPTER 2-ALPHA"/>
    <property type="match status" value="1"/>
</dbReference>
<evidence type="ECO:0000256" key="3">
    <source>
        <dbReference type="ARBA" id="ARBA00022833"/>
    </source>
</evidence>
<dbReference type="PROSITE" id="PS50090">
    <property type="entry name" value="MYB_LIKE"/>
    <property type="match status" value="1"/>
</dbReference>
<dbReference type="AlphaFoldDB" id="A0AAD3H2M4"/>
<evidence type="ECO:0000313" key="10">
    <source>
        <dbReference type="Proteomes" id="UP001054902"/>
    </source>
</evidence>
<evidence type="ECO:0000259" key="7">
    <source>
        <dbReference type="PROSITE" id="PS50135"/>
    </source>
</evidence>
<dbReference type="CDD" id="cd00167">
    <property type="entry name" value="SANT"/>
    <property type="match status" value="1"/>
</dbReference>
<dbReference type="InterPro" id="IPR041983">
    <property type="entry name" value="ADA2-like_ZZ"/>
</dbReference>
<feature type="region of interest" description="Disordered" evidence="5">
    <location>
        <begin position="239"/>
        <end position="275"/>
    </location>
</feature>
<feature type="compositionally biased region" description="Polar residues" evidence="5">
    <location>
        <begin position="579"/>
        <end position="603"/>
    </location>
</feature>
<dbReference type="GO" id="GO:0003713">
    <property type="term" value="F:transcription coactivator activity"/>
    <property type="evidence" value="ECO:0007669"/>
    <property type="project" value="TreeGrafter"/>
</dbReference>
<organism evidence="9 10">
    <name type="scientific">Chaetoceros tenuissimus</name>
    <dbReference type="NCBI Taxonomy" id="426638"/>
    <lineage>
        <taxon>Eukaryota</taxon>
        <taxon>Sar</taxon>
        <taxon>Stramenopiles</taxon>
        <taxon>Ochrophyta</taxon>
        <taxon>Bacillariophyta</taxon>
        <taxon>Coscinodiscophyceae</taxon>
        <taxon>Chaetocerotophycidae</taxon>
        <taxon>Chaetocerotales</taxon>
        <taxon>Chaetocerotaceae</taxon>
        <taxon>Chaetoceros</taxon>
    </lineage>
</organism>
<dbReference type="Gene3D" id="3.30.60.90">
    <property type="match status" value="1"/>
</dbReference>
<dbReference type="GO" id="GO:0005634">
    <property type="term" value="C:nucleus"/>
    <property type="evidence" value="ECO:0007669"/>
    <property type="project" value="TreeGrafter"/>
</dbReference>
<name>A0AAD3H2M4_9STRA</name>
<keyword evidence="2 4" id="KW-0863">Zinc-finger</keyword>
<dbReference type="Gene3D" id="1.10.10.10">
    <property type="entry name" value="Winged helix-like DNA-binding domain superfamily/Winged helix DNA-binding domain"/>
    <property type="match status" value="1"/>
</dbReference>
<dbReference type="Gene3D" id="1.10.10.60">
    <property type="entry name" value="Homeodomain-like"/>
    <property type="match status" value="1"/>
</dbReference>
<dbReference type="Pfam" id="PF00249">
    <property type="entry name" value="Myb_DNA-binding"/>
    <property type="match status" value="1"/>
</dbReference>
<dbReference type="InterPro" id="IPR000433">
    <property type="entry name" value="Znf_ZZ"/>
</dbReference>
<feature type="compositionally biased region" description="Basic and acidic residues" evidence="5">
    <location>
        <begin position="115"/>
        <end position="149"/>
    </location>
</feature>
<sequence>MAPRKKKAKRSTPSPICQPTNTQTPLNLILTSSKKRGLYECDYCRTDLSQVPRICCAICPEFDLCLDCFTKKPDKCQTIEGHEDSHGYRVCDSTRFFLFPSLRGVKLVQEEQEDVEKQVEKDGENEQEKESEKQEAPENEKKAPERSESDISQQKHPHTSGAYIVTDDVKNMWTVEEDLRLLEAIGHLGLGNWMDIAEEVAGPSGTIVKNPKKCMERYLYDYLGRYGHILPQYTLVEHADEEQEDTVEEEEQNGQDQEQVGEKRKRPSISRRSSFTSVHTDKEYIIVPTEELEGYQEIWPKPYLPPLDVNIGDDVGRDLAVKAEATYVKTLAATSSTKEAQELQKEWQEKYLNTHGGPTVLPPRPDDVAVMPGSDLAGYMPRRGDFDIEWDNDAEKLLQDMEFTQGDTPEERARKIKVLAIYNARLDVREERKQFIKDRGLLDYRKKFQEDNKLPSDERDLKNRMRLFARFQTPQEHDELVQNLLQAKRLRKEIARLQMYRRMGFTSLADAEKFELDRNRREFHRVACENREKEERKAAAMANELGMNGALSSSELNGSYLKHSKSKRNSFEPVLGETATGNTDTVGQNGTAPGTVDASSSSVENGVSNFDVKKCPGHELLTKKELDLCQKLQCQPQLYTKAKSALIQEALKQDMLDDENARTKTLFKIDIEKKDDVIKFIASSGWIPELPKSRKAVS</sequence>
<protein>
    <recommendedName>
        <fullName evidence="11">Transcriptional adapter</fullName>
    </recommendedName>
</protein>
<dbReference type="CDD" id="cd02335">
    <property type="entry name" value="ZZ_ADA2"/>
    <property type="match status" value="1"/>
</dbReference>
<feature type="region of interest" description="Disordered" evidence="5">
    <location>
        <begin position="567"/>
        <end position="603"/>
    </location>
</feature>
<dbReference type="InterPro" id="IPR055141">
    <property type="entry name" value="TADA2A_B-like_dom"/>
</dbReference>
<dbReference type="SMART" id="SM00291">
    <property type="entry name" value="ZnF_ZZ"/>
    <property type="match status" value="1"/>
</dbReference>
<evidence type="ECO:0000259" key="6">
    <source>
        <dbReference type="PROSITE" id="PS50090"/>
    </source>
</evidence>
<keyword evidence="1" id="KW-0479">Metal-binding</keyword>
<dbReference type="FunFam" id="1.10.10.10:FF:000087">
    <property type="entry name" value="Transcriptional adapter 2"/>
    <property type="match status" value="1"/>
</dbReference>
<feature type="domain" description="ZZ-type" evidence="7">
    <location>
        <begin position="36"/>
        <end position="96"/>
    </location>
</feature>
<evidence type="ECO:0008006" key="11">
    <source>
        <dbReference type="Google" id="ProtNLM"/>
    </source>
</evidence>
<gene>
    <name evidence="9" type="ORF">CTEN210_04104</name>
</gene>
<dbReference type="Pfam" id="PF22941">
    <property type="entry name" value="TADA2A-like_3rd"/>
    <property type="match status" value="1"/>
</dbReference>
<dbReference type="Pfam" id="PF25299">
    <property type="entry name" value="ZZ_ADA2"/>
    <property type="match status" value="1"/>
</dbReference>
<accession>A0AAD3H2M4</accession>
<keyword evidence="3" id="KW-0862">Zinc</keyword>
<dbReference type="SUPFAM" id="SSF57850">
    <property type="entry name" value="RING/U-box"/>
    <property type="match status" value="1"/>
</dbReference>
<dbReference type="GO" id="GO:0003682">
    <property type="term" value="F:chromatin binding"/>
    <property type="evidence" value="ECO:0007669"/>
    <property type="project" value="TreeGrafter"/>
</dbReference>
<dbReference type="PANTHER" id="PTHR12374">
    <property type="entry name" value="TRANSCRIPTIONAL ADAPTOR 2 ADA2 -RELATED"/>
    <property type="match status" value="1"/>
</dbReference>
<dbReference type="PROSITE" id="PS50135">
    <property type="entry name" value="ZF_ZZ_2"/>
    <property type="match status" value="1"/>
</dbReference>
<dbReference type="EMBL" id="BLLK01000023">
    <property type="protein sequence ID" value="GFH47629.1"/>
    <property type="molecule type" value="Genomic_DNA"/>
</dbReference>
<feature type="region of interest" description="Disordered" evidence="5">
    <location>
        <begin position="113"/>
        <end position="163"/>
    </location>
</feature>
<dbReference type="InterPro" id="IPR036388">
    <property type="entry name" value="WH-like_DNA-bd_sf"/>
</dbReference>
<feature type="domain" description="SANT" evidence="8">
    <location>
        <begin position="168"/>
        <end position="219"/>
    </location>
</feature>
<dbReference type="PROSITE" id="PS01357">
    <property type="entry name" value="ZF_ZZ_1"/>
    <property type="match status" value="1"/>
</dbReference>
<dbReference type="InterPro" id="IPR001005">
    <property type="entry name" value="SANT/Myb"/>
</dbReference>
<dbReference type="GO" id="GO:0006338">
    <property type="term" value="P:chromatin remodeling"/>
    <property type="evidence" value="ECO:0007669"/>
    <property type="project" value="TreeGrafter"/>
</dbReference>
<dbReference type="InterPro" id="IPR009057">
    <property type="entry name" value="Homeodomain-like_sf"/>
</dbReference>
<feature type="domain" description="Myb-like" evidence="6">
    <location>
        <begin position="170"/>
        <end position="218"/>
    </location>
</feature>
<comment type="caution">
    <text evidence="9">The sequence shown here is derived from an EMBL/GenBank/DDBJ whole genome shotgun (WGS) entry which is preliminary data.</text>
</comment>
<evidence type="ECO:0000256" key="4">
    <source>
        <dbReference type="PROSITE-ProRule" id="PRU00228"/>
    </source>
</evidence>
<evidence type="ECO:0000256" key="5">
    <source>
        <dbReference type="SAM" id="MobiDB-lite"/>
    </source>
</evidence>
<evidence type="ECO:0000259" key="8">
    <source>
        <dbReference type="PROSITE" id="PS51293"/>
    </source>
</evidence>
<feature type="compositionally biased region" description="Acidic residues" evidence="5">
    <location>
        <begin position="239"/>
        <end position="253"/>
    </location>
</feature>
<dbReference type="SUPFAM" id="SSF46689">
    <property type="entry name" value="Homeodomain-like"/>
    <property type="match status" value="2"/>
</dbReference>
<dbReference type="GO" id="GO:0006357">
    <property type="term" value="P:regulation of transcription by RNA polymerase II"/>
    <property type="evidence" value="ECO:0007669"/>
    <property type="project" value="TreeGrafter"/>
</dbReference>
<dbReference type="InterPro" id="IPR017884">
    <property type="entry name" value="SANT_dom"/>
</dbReference>
<evidence type="ECO:0000256" key="2">
    <source>
        <dbReference type="ARBA" id="ARBA00022771"/>
    </source>
</evidence>
<proteinExistence type="predicted"/>
<evidence type="ECO:0000313" key="9">
    <source>
        <dbReference type="EMBL" id="GFH47629.1"/>
    </source>
</evidence>